<dbReference type="InterPro" id="IPR038729">
    <property type="entry name" value="Rad50/SbcC_AAA"/>
</dbReference>
<dbReference type="GO" id="GO:0016887">
    <property type="term" value="F:ATP hydrolysis activity"/>
    <property type="evidence" value="ECO:0007669"/>
    <property type="project" value="InterPro"/>
</dbReference>
<dbReference type="Proteomes" id="UP000013989">
    <property type="component" value="Unassembled WGS sequence"/>
</dbReference>
<dbReference type="AlphaFoldDB" id="A0A9W5QFZ7"/>
<protein>
    <recommendedName>
        <fullName evidence="1">AAA+ ATPase domain-containing protein</fullName>
    </recommendedName>
</protein>
<gene>
    <name evidence="2" type="ORF">IGU_03614</name>
</gene>
<dbReference type="GO" id="GO:0005524">
    <property type="term" value="F:ATP binding"/>
    <property type="evidence" value="ECO:0007669"/>
    <property type="project" value="InterPro"/>
</dbReference>
<name>A0A9W5QFZ7_BACCE</name>
<evidence type="ECO:0000259" key="1">
    <source>
        <dbReference type="SMART" id="SM00382"/>
    </source>
</evidence>
<dbReference type="PANTHER" id="PTHR32182:SF23">
    <property type="entry name" value="ATP BINDING PROTEIN"/>
    <property type="match status" value="1"/>
</dbReference>
<dbReference type="Gene3D" id="3.40.50.300">
    <property type="entry name" value="P-loop containing nucleotide triphosphate hydrolases"/>
    <property type="match status" value="2"/>
</dbReference>
<evidence type="ECO:0000313" key="2">
    <source>
        <dbReference type="EMBL" id="EOP62635.1"/>
    </source>
</evidence>
<dbReference type="SUPFAM" id="SSF52540">
    <property type="entry name" value="P-loop containing nucleoside triphosphate hydrolases"/>
    <property type="match status" value="1"/>
</dbReference>
<dbReference type="Pfam" id="PF13304">
    <property type="entry name" value="AAA_21"/>
    <property type="match status" value="1"/>
</dbReference>
<evidence type="ECO:0000313" key="3">
    <source>
        <dbReference type="Proteomes" id="UP000013989"/>
    </source>
</evidence>
<dbReference type="PANTHER" id="PTHR32182">
    <property type="entry name" value="DNA REPLICATION AND REPAIR PROTEIN RECF"/>
    <property type="match status" value="1"/>
</dbReference>
<reference evidence="2 3" key="1">
    <citation type="submission" date="2012-12" db="EMBL/GenBank/DDBJ databases">
        <title>The Genome Sequence of Bacillus cereus ISP2954.</title>
        <authorList>
            <consortium name="The Broad Institute Genome Sequencing Platform"/>
            <consortium name="The Broad Institute Genome Sequencing Center for Infectious Disease"/>
            <person name="Feldgarden M."/>
            <person name="Van der Auwera G.A."/>
            <person name="Mahillon J."/>
            <person name="Duprez V."/>
            <person name="Timmery S."/>
            <person name="Mattelet C."/>
            <person name="Dierick K."/>
            <person name="Sun M."/>
            <person name="Yu Z."/>
            <person name="Zhu L."/>
            <person name="Hu X."/>
            <person name="Shank E.B."/>
            <person name="Swiecicka I."/>
            <person name="Hansen B.M."/>
            <person name="Andrup L."/>
            <person name="Walker B."/>
            <person name="Young S.K."/>
            <person name="Zeng Q."/>
            <person name="Gargeya S."/>
            <person name="Fitzgerald M."/>
            <person name="Haas B."/>
            <person name="Abouelleil A."/>
            <person name="Alvarado L."/>
            <person name="Arachchi H.M."/>
            <person name="Berlin A.M."/>
            <person name="Chapman S.B."/>
            <person name="Dewar J."/>
            <person name="Goldberg J."/>
            <person name="Griggs A."/>
            <person name="Gujja S."/>
            <person name="Hansen M."/>
            <person name="Howarth C."/>
            <person name="Imamovic A."/>
            <person name="Larimer J."/>
            <person name="McCowan C."/>
            <person name="Murphy C."/>
            <person name="Neiman D."/>
            <person name="Pearson M."/>
            <person name="Priest M."/>
            <person name="Roberts A."/>
            <person name="Saif S."/>
            <person name="Shea T."/>
            <person name="Sisk P."/>
            <person name="Sykes S."/>
            <person name="Wortman J."/>
            <person name="Nusbaum C."/>
            <person name="Birren B."/>
        </authorList>
    </citation>
    <scope>NUCLEOTIDE SEQUENCE [LARGE SCALE GENOMIC DNA]</scope>
    <source>
        <strain evidence="2 3">ISP2954</strain>
    </source>
</reference>
<proteinExistence type="predicted"/>
<dbReference type="InterPro" id="IPR027417">
    <property type="entry name" value="P-loop_NTPase"/>
</dbReference>
<comment type="caution">
    <text evidence="2">The sequence shown here is derived from an EMBL/GenBank/DDBJ whole genome shotgun (WGS) entry which is preliminary data.</text>
</comment>
<feature type="domain" description="AAA+ ATPase" evidence="1">
    <location>
        <begin position="22"/>
        <end position="332"/>
    </location>
</feature>
<sequence>MILKNLQIKDWNQFERVDIDFHPRLTVLTGANGAGKSTILRMFSTQLGWGYNETAIPSKESTTSLKYKSGGRRKIQPREQQDKINIGSLECFNGKTANLFVPDLTPSANYCINYETPGLNYYTNNSLDLKGINIPSHRIAYSYKPVGNIPVRPASREEAFSLFNHSLMNKLFESYGDSPSFQMKSTLISLALFGEGNSHVNENKEALDLFLGFIEILKVLLPPTLGFKKISIRDGEVVLETNSGDFLLDAVSGGIGAILDLAWQIYMYDGDKYEPYIVLIDEAENHLHASMQRRLMPSLLQAFPNAQFIISTHSPLMVNSVRDSSIFVLKYNENHLVVSELLDFENKASNASEILRDVLGVPITMPLWVENKLEEILKSFKGYEITPESYSRLKDELATVGLRDHLPQALGILQGGIY</sequence>
<dbReference type="EMBL" id="AHEJ01000065">
    <property type="protein sequence ID" value="EOP62635.1"/>
    <property type="molecule type" value="Genomic_DNA"/>
</dbReference>
<dbReference type="SMART" id="SM00382">
    <property type="entry name" value="AAA"/>
    <property type="match status" value="1"/>
</dbReference>
<accession>A0A9W5QFZ7</accession>
<dbReference type="Pfam" id="PF13476">
    <property type="entry name" value="AAA_23"/>
    <property type="match status" value="1"/>
</dbReference>
<dbReference type="GO" id="GO:0006302">
    <property type="term" value="P:double-strand break repair"/>
    <property type="evidence" value="ECO:0007669"/>
    <property type="project" value="TreeGrafter"/>
</dbReference>
<dbReference type="GO" id="GO:0000731">
    <property type="term" value="P:DNA synthesis involved in DNA repair"/>
    <property type="evidence" value="ECO:0007669"/>
    <property type="project" value="TreeGrafter"/>
</dbReference>
<organism evidence="2 3">
    <name type="scientific">Bacillus cereus ISP2954</name>
    <dbReference type="NCBI Taxonomy" id="1053215"/>
    <lineage>
        <taxon>Bacteria</taxon>
        <taxon>Bacillati</taxon>
        <taxon>Bacillota</taxon>
        <taxon>Bacilli</taxon>
        <taxon>Bacillales</taxon>
        <taxon>Bacillaceae</taxon>
        <taxon>Bacillus</taxon>
        <taxon>Bacillus cereus group</taxon>
    </lineage>
</organism>
<dbReference type="InterPro" id="IPR003959">
    <property type="entry name" value="ATPase_AAA_core"/>
</dbReference>
<dbReference type="InterPro" id="IPR003593">
    <property type="entry name" value="AAA+_ATPase"/>
</dbReference>